<evidence type="ECO:0000313" key="3">
    <source>
        <dbReference type="Proteomes" id="UP000828390"/>
    </source>
</evidence>
<gene>
    <name evidence="2" type="ORF">DPMN_018380</name>
</gene>
<accession>A0A9D4S6B6</accession>
<sequence>MATETRSTTISCVQTPSTSASELTAVNILTPDNHEKKVHSFNKSKHSDSSGVSSLKREGLAHSDPKIKATIFNQQFSDVFP</sequence>
<protein>
    <submittedName>
        <fullName evidence="2">Uncharacterized protein</fullName>
    </submittedName>
</protein>
<organism evidence="2 3">
    <name type="scientific">Dreissena polymorpha</name>
    <name type="common">Zebra mussel</name>
    <name type="synonym">Mytilus polymorpha</name>
    <dbReference type="NCBI Taxonomy" id="45954"/>
    <lineage>
        <taxon>Eukaryota</taxon>
        <taxon>Metazoa</taxon>
        <taxon>Spiralia</taxon>
        <taxon>Lophotrochozoa</taxon>
        <taxon>Mollusca</taxon>
        <taxon>Bivalvia</taxon>
        <taxon>Autobranchia</taxon>
        <taxon>Heteroconchia</taxon>
        <taxon>Euheterodonta</taxon>
        <taxon>Imparidentia</taxon>
        <taxon>Neoheterodontei</taxon>
        <taxon>Myida</taxon>
        <taxon>Dreissenoidea</taxon>
        <taxon>Dreissenidae</taxon>
        <taxon>Dreissena</taxon>
    </lineage>
</organism>
<comment type="caution">
    <text evidence="2">The sequence shown here is derived from an EMBL/GenBank/DDBJ whole genome shotgun (WGS) entry which is preliminary data.</text>
</comment>
<reference evidence="2" key="1">
    <citation type="journal article" date="2019" name="bioRxiv">
        <title>The Genome of the Zebra Mussel, Dreissena polymorpha: A Resource for Invasive Species Research.</title>
        <authorList>
            <person name="McCartney M.A."/>
            <person name="Auch B."/>
            <person name="Kono T."/>
            <person name="Mallez S."/>
            <person name="Zhang Y."/>
            <person name="Obille A."/>
            <person name="Becker A."/>
            <person name="Abrahante J.E."/>
            <person name="Garbe J."/>
            <person name="Badalamenti J.P."/>
            <person name="Herman A."/>
            <person name="Mangelson H."/>
            <person name="Liachko I."/>
            <person name="Sullivan S."/>
            <person name="Sone E.D."/>
            <person name="Koren S."/>
            <person name="Silverstein K.A.T."/>
            <person name="Beckman K.B."/>
            <person name="Gohl D.M."/>
        </authorList>
    </citation>
    <scope>NUCLEOTIDE SEQUENCE</scope>
    <source>
        <strain evidence="2">Duluth1</strain>
        <tissue evidence="2">Whole animal</tissue>
    </source>
</reference>
<dbReference type="Proteomes" id="UP000828390">
    <property type="component" value="Unassembled WGS sequence"/>
</dbReference>
<name>A0A9D4S6B6_DREPO</name>
<proteinExistence type="predicted"/>
<evidence type="ECO:0000256" key="1">
    <source>
        <dbReference type="SAM" id="MobiDB-lite"/>
    </source>
</evidence>
<keyword evidence="3" id="KW-1185">Reference proteome</keyword>
<evidence type="ECO:0000313" key="2">
    <source>
        <dbReference type="EMBL" id="KAH3894224.1"/>
    </source>
</evidence>
<reference evidence="2" key="2">
    <citation type="submission" date="2020-11" db="EMBL/GenBank/DDBJ databases">
        <authorList>
            <person name="McCartney M.A."/>
            <person name="Auch B."/>
            <person name="Kono T."/>
            <person name="Mallez S."/>
            <person name="Becker A."/>
            <person name="Gohl D.M."/>
            <person name="Silverstein K.A.T."/>
            <person name="Koren S."/>
            <person name="Bechman K.B."/>
            <person name="Herman A."/>
            <person name="Abrahante J.E."/>
            <person name="Garbe J."/>
        </authorList>
    </citation>
    <scope>NUCLEOTIDE SEQUENCE</scope>
    <source>
        <strain evidence="2">Duluth1</strain>
        <tissue evidence="2">Whole animal</tissue>
    </source>
</reference>
<dbReference type="EMBL" id="JAIWYP010000001">
    <property type="protein sequence ID" value="KAH3894224.1"/>
    <property type="molecule type" value="Genomic_DNA"/>
</dbReference>
<feature type="region of interest" description="Disordered" evidence="1">
    <location>
        <begin position="37"/>
        <end position="61"/>
    </location>
</feature>
<dbReference type="AlphaFoldDB" id="A0A9D4S6B6"/>